<dbReference type="RefSeq" id="WP_377584845.1">
    <property type="nucleotide sequence ID" value="NZ_JBHTKA010000014.1"/>
</dbReference>
<dbReference type="PANTHER" id="PTHR30469">
    <property type="entry name" value="MULTIDRUG RESISTANCE PROTEIN MDTA"/>
    <property type="match status" value="1"/>
</dbReference>
<name>A0ABW3KBD2_9BACT</name>
<dbReference type="Gene3D" id="1.10.287.470">
    <property type="entry name" value="Helix hairpin bin"/>
    <property type="match status" value="1"/>
</dbReference>
<dbReference type="PANTHER" id="PTHR30469:SF15">
    <property type="entry name" value="HLYD FAMILY OF SECRETION PROTEINS"/>
    <property type="match status" value="1"/>
</dbReference>
<evidence type="ECO:0000313" key="3">
    <source>
        <dbReference type="EMBL" id="MFD1002936.1"/>
    </source>
</evidence>
<dbReference type="Pfam" id="PF25954">
    <property type="entry name" value="Beta-barrel_RND_2"/>
    <property type="match status" value="1"/>
</dbReference>
<sequence>MDTRPIRNRTTILGLLFVAYSCNNRGDVVTPVVKPLMEAVYASGFVVSEDEHQIFSEVDGTITAKLANDGDVVSKDAPIFIIESGQQSARFRIAKENYELALRNKSDNSPVLHELSAAADAAKSKMEFDSINAERYTNLWNQRATTRVEYDRYILLYKNSRNEYTAQNSRLRRMKDQVALELQNATNQLKIAGDESGKYIVKSEVDGRIFKTVKEKGELVRRSELLAVVGRDTGFYLQLSVDELDIQRIKEGQTVLVKIDAFPDKIFHAKVRKIYPMVNRQQQSLRVDAVLEGKLPESYSGLAVEANIVIRQKEKAIVVPKTALLPGDSVIIKTDDGDIKIHVTTGIKTLDEVEITEGIKADQPLVSFTTIH</sequence>
<evidence type="ECO:0000256" key="1">
    <source>
        <dbReference type="SAM" id="Coils"/>
    </source>
</evidence>
<evidence type="ECO:0000259" key="2">
    <source>
        <dbReference type="Pfam" id="PF25954"/>
    </source>
</evidence>
<keyword evidence="4" id="KW-1185">Reference proteome</keyword>
<dbReference type="Gene3D" id="2.40.50.100">
    <property type="match status" value="1"/>
</dbReference>
<keyword evidence="1" id="KW-0175">Coiled coil</keyword>
<dbReference type="Proteomes" id="UP001597112">
    <property type="component" value="Unassembled WGS sequence"/>
</dbReference>
<dbReference type="InterPro" id="IPR058792">
    <property type="entry name" value="Beta-barrel_RND_2"/>
</dbReference>
<dbReference type="Gene3D" id="2.40.30.170">
    <property type="match status" value="1"/>
</dbReference>
<evidence type="ECO:0000313" key="4">
    <source>
        <dbReference type="Proteomes" id="UP001597112"/>
    </source>
</evidence>
<dbReference type="PROSITE" id="PS51257">
    <property type="entry name" value="PROKAR_LIPOPROTEIN"/>
    <property type="match status" value="1"/>
</dbReference>
<reference evidence="4" key="1">
    <citation type="journal article" date="2019" name="Int. J. Syst. Evol. Microbiol.">
        <title>The Global Catalogue of Microorganisms (GCM) 10K type strain sequencing project: providing services to taxonomists for standard genome sequencing and annotation.</title>
        <authorList>
            <consortium name="The Broad Institute Genomics Platform"/>
            <consortium name="The Broad Institute Genome Sequencing Center for Infectious Disease"/>
            <person name="Wu L."/>
            <person name="Ma J."/>
        </authorList>
    </citation>
    <scope>NUCLEOTIDE SEQUENCE [LARGE SCALE GENOMIC DNA]</scope>
    <source>
        <strain evidence="4">CCUG 58938</strain>
    </source>
</reference>
<dbReference type="Gene3D" id="2.40.420.20">
    <property type="match status" value="1"/>
</dbReference>
<protein>
    <submittedName>
        <fullName evidence="3">Efflux RND transporter periplasmic adaptor subunit</fullName>
    </submittedName>
</protein>
<proteinExistence type="predicted"/>
<dbReference type="EMBL" id="JBHTKA010000014">
    <property type="protein sequence ID" value="MFD1002936.1"/>
    <property type="molecule type" value="Genomic_DNA"/>
</dbReference>
<gene>
    <name evidence="3" type="ORF">ACFQ21_26665</name>
</gene>
<organism evidence="3 4">
    <name type="scientific">Ohtaekwangia kribbensis</name>
    <dbReference type="NCBI Taxonomy" id="688913"/>
    <lineage>
        <taxon>Bacteria</taxon>
        <taxon>Pseudomonadati</taxon>
        <taxon>Bacteroidota</taxon>
        <taxon>Cytophagia</taxon>
        <taxon>Cytophagales</taxon>
        <taxon>Fulvivirgaceae</taxon>
        <taxon>Ohtaekwangia</taxon>
    </lineage>
</organism>
<feature type="domain" description="CusB-like beta-barrel" evidence="2">
    <location>
        <begin position="237"/>
        <end position="292"/>
    </location>
</feature>
<accession>A0ABW3KBD2</accession>
<dbReference type="SUPFAM" id="SSF111369">
    <property type="entry name" value="HlyD-like secretion proteins"/>
    <property type="match status" value="1"/>
</dbReference>
<comment type="caution">
    <text evidence="3">The sequence shown here is derived from an EMBL/GenBank/DDBJ whole genome shotgun (WGS) entry which is preliminary data.</text>
</comment>
<feature type="coiled-coil region" evidence="1">
    <location>
        <begin position="157"/>
        <end position="195"/>
    </location>
</feature>